<protein>
    <submittedName>
        <fullName evidence="1">CobB/CobQ-like glutamine amidotransferase domain-containing protein</fullName>
    </submittedName>
</protein>
<keyword evidence="1" id="KW-0808">Transferase</keyword>
<dbReference type="Proteomes" id="UP000255091">
    <property type="component" value="Unassembled WGS sequence"/>
</dbReference>
<reference evidence="1 2" key="1">
    <citation type="submission" date="2018-06" db="EMBL/GenBank/DDBJ databases">
        <authorList>
            <consortium name="Pathogen Informatics"/>
            <person name="Doyle S."/>
        </authorList>
    </citation>
    <scope>NUCLEOTIDE SEQUENCE [LARGE SCALE GENOMIC DNA]</scope>
    <source>
        <strain evidence="1 2">NCTC6133</strain>
    </source>
</reference>
<sequence length="34" mass="4063">MHELTIYHFMSDKLNLYSDIGILLLKTTCKKTKY</sequence>
<accession>A0A380DX05</accession>
<name>A0A380DX05_STAAU</name>
<dbReference type="GO" id="GO:0016740">
    <property type="term" value="F:transferase activity"/>
    <property type="evidence" value="ECO:0007669"/>
    <property type="project" value="UniProtKB-KW"/>
</dbReference>
<dbReference type="EMBL" id="UHAP01000001">
    <property type="protein sequence ID" value="SUK56065.1"/>
    <property type="molecule type" value="Genomic_DNA"/>
</dbReference>
<gene>
    <name evidence="1" type="ORF">NCTC6133_02581</name>
</gene>
<organism evidence="1 2">
    <name type="scientific">Staphylococcus aureus</name>
    <dbReference type="NCBI Taxonomy" id="1280"/>
    <lineage>
        <taxon>Bacteria</taxon>
        <taxon>Bacillati</taxon>
        <taxon>Bacillota</taxon>
        <taxon>Bacilli</taxon>
        <taxon>Bacillales</taxon>
        <taxon>Staphylococcaceae</taxon>
        <taxon>Staphylococcus</taxon>
    </lineage>
</organism>
<proteinExistence type="predicted"/>
<dbReference type="AlphaFoldDB" id="A0A380DX05"/>
<evidence type="ECO:0000313" key="2">
    <source>
        <dbReference type="Proteomes" id="UP000255091"/>
    </source>
</evidence>
<keyword evidence="1" id="KW-0315">Glutamine amidotransferase</keyword>
<evidence type="ECO:0000313" key="1">
    <source>
        <dbReference type="EMBL" id="SUK56065.1"/>
    </source>
</evidence>